<evidence type="ECO:0000256" key="2">
    <source>
        <dbReference type="ARBA" id="ARBA00022692"/>
    </source>
</evidence>
<sequence>MREMKKKLAVLLVFLVVLVVLGFTLENQQPVELVFLGVQTPRLPISLFIILTLLLGMLVGPALRALFLLRRRHGRDMNQTHMRDQ</sequence>
<accession>A0AAC9BV73</accession>
<keyword evidence="1" id="KW-1003">Cell membrane</keyword>
<organism evidence="7 8">
    <name type="scientific">Pseudomonas koreensis</name>
    <dbReference type="NCBI Taxonomy" id="198620"/>
    <lineage>
        <taxon>Bacteria</taxon>
        <taxon>Pseudomonadati</taxon>
        <taxon>Pseudomonadota</taxon>
        <taxon>Gammaproteobacteria</taxon>
        <taxon>Pseudomonadales</taxon>
        <taxon>Pseudomonadaceae</taxon>
        <taxon>Pseudomonas</taxon>
    </lineage>
</organism>
<protein>
    <recommendedName>
        <fullName evidence="6">Lipopolysaccharide assembly protein A domain-containing protein</fullName>
    </recommendedName>
</protein>
<name>A0AAC9BV73_9PSED</name>
<gene>
    <name evidence="7" type="ORF">A8L59_18575</name>
</gene>
<evidence type="ECO:0000313" key="7">
    <source>
        <dbReference type="EMBL" id="ANH99328.1"/>
    </source>
</evidence>
<evidence type="ECO:0000256" key="4">
    <source>
        <dbReference type="ARBA" id="ARBA00023136"/>
    </source>
</evidence>
<feature type="domain" description="Lipopolysaccharide assembly protein A" evidence="6">
    <location>
        <begin position="26"/>
        <end position="72"/>
    </location>
</feature>
<evidence type="ECO:0000256" key="3">
    <source>
        <dbReference type="ARBA" id="ARBA00022989"/>
    </source>
</evidence>
<dbReference type="InterPro" id="IPR010445">
    <property type="entry name" value="LapA_dom"/>
</dbReference>
<dbReference type="EMBL" id="CP015852">
    <property type="protein sequence ID" value="ANH99328.1"/>
    <property type="molecule type" value="Genomic_DNA"/>
</dbReference>
<evidence type="ECO:0000256" key="5">
    <source>
        <dbReference type="SAM" id="Phobius"/>
    </source>
</evidence>
<reference evidence="7 8" key="1">
    <citation type="submission" date="2016-05" db="EMBL/GenBank/DDBJ databases">
        <authorList>
            <person name="Wang S."/>
            <person name="Zhu B."/>
        </authorList>
    </citation>
    <scope>NUCLEOTIDE SEQUENCE [LARGE SCALE GENOMIC DNA]</scope>
    <source>
        <strain evidence="7 8">CRS05-R5</strain>
    </source>
</reference>
<dbReference type="AlphaFoldDB" id="A0AAC9BV73"/>
<dbReference type="Proteomes" id="UP000078142">
    <property type="component" value="Chromosome"/>
</dbReference>
<keyword evidence="2 5" id="KW-0812">Transmembrane</keyword>
<keyword evidence="4 5" id="KW-0472">Membrane</keyword>
<evidence type="ECO:0000256" key="1">
    <source>
        <dbReference type="ARBA" id="ARBA00022475"/>
    </source>
</evidence>
<evidence type="ECO:0000259" key="6">
    <source>
        <dbReference type="Pfam" id="PF06305"/>
    </source>
</evidence>
<keyword evidence="3 5" id="KW-1133">Transmembrane helix</keyword>
<evidence type="ECO:0000313" key="8">
    <source>
        <dbReference type="Proteomes" id="UP000078142"/>
    </source>
</evidence>
<proteinExistence type="predicted"/>
<dbReference type="Pfam" id="PF06305">
    <property type="entry name" value="LapA_dom"/>
    <property type="match status" value="1"/>
</dbReference>
<feature type="transmembrane region" description="Helical" evidence="5">
    <location>
        <begin position="46"/>
        <end position="69"/>
    </location>
</feature>